<protein>
    <submittedName>
        <fullName evidence="2">Uncharacterized protein</fullName>
    </submittedName>
</protein>
<name>A0A2N8TSN5_9ACTN</name>
<evidence type="ECO:0000313" key="2">
    <source>
        <dbReference type="EMBL" id="PNG22005.1"/>
    </source>
</evidence>
<dbReference type="EMBL" id="POUC01000063">
    <property type="protein sequence ID" value="PNG22005.1"/>
    <property type="molecule type" value="Genomic_DNA"/>
</dbReference>
<dbReference type="Proteomes" id="UP000235943">
    <property type="component" value="Unassembled WGS sequence"/>
</dbReference>
<feature type="region of interest" description="Disordered" evidence="1">
    <location>
        <begin position="31"/>
        <end position="77"/>
    </location>
</feature>
<feature type="compositionally biased region" description="Low complexity" evidence="1">
    <location>
        <begin position="50"/>
        <end position="60"/>
    </location>
</feature>
<dbReference type="AlphaFoldDB" id="A0A2N8TSN5"/>
<sequence>METVVRRHKTLGAWVPRWEAGPCRNPACGAYEAEDADSGHTAKGTRSAQARTAPGETTPPATNPPEPAPGDSAAKIL</sequence>
<organism evidence="2 3">
    <name type="scientific">Streptomyces cahuitamycinicus</name>
    <dbReference type="NCBI Taxonomy" id="2070367"/>
    <lineage>
        <taxon>Bacteria</taxon>
        <taxon>Bacillati</taxon>
        <taxon>Actinomycetota</taxon>
        <taxon>Actinomycetes</taxon>
        <taxon>Kitasatosporales</taxon>
        <taxon>Streptomycetaceae</taxon>
        <taxon>Streptomyces</taxon>
    </lineage>
</organism>
<evidence type="ECO:0000256" key="1">
    <source>
        <dbReference type="SAM" id="MobiDB-lite"/>
    </source>
</evidence>
<keyword evidence="3" id="KW-1185">Reference proteome</keyword>
<comment type="caution">
    <text evidence="2">The sequence shown here is derived from an EMBL/GenBank/DDBJ whole genome shotgun (WGS) entry which is preliminary data.</text>
</comment>
<gene>
    <name evidence="2" type="ORF">C1J00_11695</name>
</gene>
<evidence type="ECO:0000313" key="3">
    <source>
        <dbReference type="Proteomes" id="UP000235943"/>
    </source>
</evidence>
<reference evidence="2 3" key="1">
    <citation type="submission" date="2018-01" db="EMBL/GenBank/DDBJ databases">
        <title>Draft genome sequence of Streptomyces sp. 13K301.</title>
        <authorList>
            <person name="Sahin N."/>
            <person name="Saygin H."/>
            <person name="Ay H."/>
        </authorList>
    </citation>
    <scope>NUCLEOTIDE SEQUENCE [LARGE SCALE GENOMIC DNA]</scope>
    <source>
        <strain evidence="2 3">13K301</strain>
    </source>
</reference>
<proteinExistence type="predicted"/>
<accession>A0A2N8TSN5</accession>